<dbReference type="Proteomes" id="UP000230750">
    <property type="component" value="Unassembled WGS sequence"/>
</dbReference>
<feature type="region of interest" description="Disordered" evidence="1">
    <location>
        <begin position="44"/>
        <end position="63"/>
    </location>
</feature>
<evidence type="ECO:0000313" key="3">
    <source>
        <dbReference type="Proteomes" id="UP000230750"/>
    </source>
</evidence>
<gene>
    <name evidence="2" type="ORF">BSL78_28111</name>
</gene>
<dbReference type="AlphaFoldDB" id="A0A2G8JH81"/>
<dbReference type="EMBL" id="MRZV01001995">
    <property type="protein sequence ID" value="PIK35068.1"/>
    <property type="molecule type" value="Genomic_DNA"/>
</dbReference>
<comment type="caution">
    <text evidence="2">The sequence shown here is derived from an EMBL/GenBank/DDBJ whole genome shotgun (WGS) entry which is preliminary data.</text>
</comment>
<feature type="compositionally biased region" description="Acidic residues" evidence="1">
    <location>
        <begin position="44"/>
        <end position="56"/>
    </location>
</feature>
<evidence type="ECO:0000313" key="2">
    <source>
        <dbReference type="EMBL" id="PIK35068.1"/>
    </source>
</evidence>
<reference evidence="2 3" key="1">
    <citation type="journal article" date="2017" name="PLoS Biol.">
        <title>The sea cucumber genome provides insights into morphological evolution and visceral regeneration.</title>
        <authorList>
            <person name="Zhang X."/>
            <person name="Sun L."/>
            <person name="Yuan J."/>
            <person name="Sun Y."/>
            <person name="Gao Y."/>
            <person name="Zhang L."/>
            <person name="Li S."/>
            <person name="Dai H."/>
            <person name="Hamel J.F."/>
            <person name="Liu C."/>
            <person name="Yu Y."/>
            <person name="Liu S."/>
            <person name="Lin W."/>
            <person name="Guo K."/>
            <person name="Jin S."/>
            <person name="Xu P."/>
            <person name="Storey K.B."/>
            <person name="Huan P."/>
            <person name="Zhang T."/>
            <person name="Zhou Y."/>
            <person name="Zhang J."/>
            <person name="Lin C."/>
            <person name="Li X."/>
            <person name="Xing L."/>
            <person name="Huo D."/>
            <person name="Sun M."/>
            <person name="Wang L."/>
            <person name="Mercier A."/>
            <person name="Li F."/>
            <person name="Yang H."/>
            <person name="Xiang J."/>
        </authorList>
    </citation>
    <scope>NUCLEOTIDE SEQUENCE [LARGE SCALE GENOMIC DNA]</scope>
    <source>
        <strain evidence="2">Shaxun</strain>
        <tissue evidence="2">Muscle</tissue>
    </source>
</reference>
<keyword evidence="3" id="KW-1185">Reference proteome</keyword>
<organism evidence="2 3">
    <name type="scientific">Stichopus japonicus</name>
    <name type="common">Sea cucumber</name>
    <dbReference type="NCBI Taxonomy" id="307972"/>
    <lineage>
        <taxon>Eukaryota</taxon>
        <taxon>Metazoa</taxon>
        <taxon>Echinodermata</taxon>
        <taxon>Eleutherozoa</taxon>
        <taxon>Echinozoa</taxon>
        <taxon>Holothuroidea</taxon>
        <taxon>Aspidochirotacea</taxon>
        <taxon>Aspidochirotida</taxon>
        <taxon>Stichopodidae</taxon>
        <taxon>Apostichopus</taxon>
    </lineage>
</organism>
<name>A0A2G8JH81_STIJA</name>
<accession>A0A2G8JH81</accession>
<evidence type="ECO:0000256" key="1">
    <source>
        <dbReference type="SAM" id="MobiDB-lite"/>
    </source>
</evidence>
<sequence>MDYSSKNIPLPSCREYTKRLLEKVESVIKRMRWKAFFFLNSDTDTDDTSSGDEPNSDDFYGFKSRRAPPQIEEVIGFERDMLDIVENIKFRKVNDDFQTTLTEDVKKINSSKRIFAPADKTRNFYEMDKPKYEKLLSENITQKYKTTDSNTVEDIEKECANISEKLHISDRIPNTAVRPAFVTVKDHKENFPNSVKCRLTTPRKPQ</sequence>
<protein>
    <submittedName>
        <fullName evidence="2">Uncharacterized protein</fullName>
    </submittedName>
</protein>
<dbReference type="OrthoDB" id="5970526at2759"/>
<proteinExistence type="predicted"/>